<evidence type="ECO:0000256" key="8">
    <source>
        <dbReference type="SAM" id="SignalP"/>
    </source>
</evidence>
<protein>
    <submittedName>
        <fullName evidence="10">Murein hydrolase activator EnvC family protein</fullName>
    </submittedName>
</protein>
<organism evidence="10 11">
    <name type="scientific">Lacibacterium aquatile</name>
    <dbReference type="NCBI Taxonomy" id="1168082"/>
    <lineage>
        <taxon>Bacteria</taxon>
        <taxon>Pseudomonadati</taxon>
        <taxon>Pseudomonadota</taxon>
        <taxon>Alphaproteobacteria</taxon>
        <taxon>Rhodospirillales</taxon>
        <taxon>Rhodospirillaceae</taxon>
    </lineage>
</organism>
<sequence length="402" mass="43719">MRFLVPLSAAILIAAAFPAAAQEQSPEARQQELKRLENDLANSRERHATIERQQKELEAEIDNLRDQLVLAGRSATENETALSSLEVALADLQRDAGSKREALSARRGELIELAAAAQRLALHPPETMILLPQAPDTTIRTALALQGAIPTLDARMNALKDDLAELSRVEVEVRRQRDKVDASIRGLAKERGSIAGLLKRKQDLEKKLSVEEKKSEQRIAALTDNAKDLRELIEKLIAERIAEEKRRQEEAARRAAQRLPAVARPDLGDAVIARDASRTMPASGRITAGFGQADTLGSTTRGISISTRPEATIVAPSSGRILFAGPFRGYGLILIVEHSDGYHSLLAGLGRIDTSVGKAVKTGEPVGAMGAASKDDTGLYYELRRNGQPTDPRPWIAAQRAR</sequence>
<dbReference type="InterPro" id="IPR050570">
    <property type="entry name" value="Cell_wall_metabolism_enzyme"/>
</dbReference>
<evidence type="ECO:0000256" key="1">
    <source>
        <dbReference type="ARBA" id="ARBA00001947"/>
    </source>
</evidence>
<comment type="cofactor">
    <cofactor evidence="1">
        <name>Zn(2+)</name>
        <dbReference type="ChEBI" id="CHEBI:29105"/>
    </cofactor>
</comment>
<keyword evidence="6" id="KW-0482">Metalloprotease</keyword>
<evidence type="ECO:0000256" key="6">
    <source>
        <dbReference type="ARBA" id="ARBA00023049"/>
    </source>
</evidence>
<evidence type="ECO:0000313" key="11">
    <source>
        <dbReference type="Proteomes" id="UP001597295"/>
    </source>
</evidence>
<dbReference type="PANTHER" id="PTHR21666">
    <property type="entry name" value="PEPTIDASE-RELATED"/>
    <property type="match status" value="1"/>
</dbReference>
<name>A0ABW5DV76_9PROT</name>
<dbReference type="InterPro" id="IPR011055">
    <property type="entry name" value="Dup_hybrid_motif"/>
</dbReference>
<keyword evidence="4 10" id="KW-0378">Hydrolase</keyword>
<gene>
    <name evidence="10" type="ORF">ACFSM5_17755</name>
</gene>
<evidence type="ECO:0000256" key="3">
    <source>
        <dbReference type="ARBA" id="ARBA00022723"/>
    </source>
</evidence>
<dbReference type="GO" id="GO:0016787">
    <property type="term" value="F:hydrolase activity"/>
    <property type="evidence" value="ECO:0007669"/>
    <property type="project" value="UniProtKB-KW"/>
</dbReference>
<comment type="caution">
    <text evidence="10">The sequence shown here is derived from an EMBL/GenBank/DDBJ whole genome shotgun (WGS) entry which is preliminary data.</text>
</comment>
<feature type="coiled-coil region" evidence="7">
    <location>
        <begin position="156"/>
        <end position="258"/>
    </location>
</feature>
<evidence type="ECO:0000256" key="7">
    <source>
        <dbReference type="SAM" id="Coils"/>
    </source>
</evidence>
<dbReference type="Proteomes" id="UP001597295">
    <property type="component" value="Unassembled WGS sequence"/>
</dbReference>
<keyword evidence="3" id="KW-0479">Metal-binding</keyword>
<evidence type="ECO:0000256" key="4">
    <source>
        <dbReference type="ARBA" id="ARBA00022801"/>
    </source>
</evidence>
<feature type="chain" id="PRO_5046322883" evidence="8">
    <location>
        <begin position="22"/>
        <end position="402"/>
    </location>
</feature>
<dbReference type="PANTHER" id="PTHR21666:SF288">
    <property type="entry name" value="CELL DIVISION PROTEIN YTFB"/>
    <property type="match status" value="1"/>
</dbReference>
<keyword evidence="8" id="KW-0732">Signal</keyword>
<dbReference type="Gene3D" id="2.70.70.10">
    <property type="entry name" value="Glucose Permease (Domain IIA)"/>
    <property type="match status" value="1"/>
</dbReference>
<keyword evidence="2" id="KW-0645">Protease</keyword>
<reference evidence="11" key="1">
    <citation type="journal article" date="2019" name="Int. J. Syst. Evol. Microbiol.">
        <title>The Global Catalogue of Microorganisms (GCM) 10K type strain sequencing project: providing services to taxonomists for standard genome sequencing and annotation.</title>
        <authorList>
            <consortium name="The Broad Institute Genomics Platform"/>
            <consortium name="The Broad Institute Genome Sequencing Center for Infectious Disease"/>
            <person name="Wu L."/>
            <person name="Ma J."/>
        </authorList>
    </citation>
    <scope>NUCLEOTIDE SEQUENCE [LARGE SCALE GENOMIC DNA]</scope>
    <source>
        <strain evidence="11">CGMCC 1.19062</strain>
    </source>
</reference>
<evidence type="ECO:0000256" key="5">
    <source>
        <dbReference type="ARBA" id="ARBA00022833"/>
    </source>
</evidence>
<keyword evidence="5" id="KW-0862">Zinc</keyword>
<feature type="domain" description="M23ase beta-sheet core" evidence="9">
    <location>
        <begin position="300"/>
        <end position="392"/>
    </location>
</feature>
<accession>A0ABW5DV76</accession>
<feature type="coiled-coil region" evidence="7">
    <location>
        <begin position="33"/>
        <end position="74"/>
    </location>
</feature>
<keyword evidence="11" id="KW-1185">Reference proteome</keyword>
<dbReference type="CDD" id="cd12797">
    <property type="entry name" value="M23_peptidase"/>
    <property type="match status" value="1"/>
</dbReference>
<keyword evidence="7" id="KW-0175">Coiled coil</keyword>
<evidence type="ECO:0000313" key="10">
    <source>
        <dbReference type="EMBL" id="MFD2264755.1"/>
    </source>
</evidence>
<dbReference type="SUPFAM" id="SSF51261">
    <property type="entry name" value="Duplicated hybrid motif"/>
    <property type="match status" value="1"/>
</dbReference>
<evidence type="ECO:0000256" key="2">
    <source>
        <dbReference type="ARBA" id="ARBA00022670"/>
    </source>
</evidence>
<dbReference type="EMBL" id="JBHUIP010000014">
    <property type="protein sequence ID" value="MFD2264755.1"/>
    <property type="molecule type" value="Genomic_DNA"/>
</dbReference>
<proteinExistence type="predicted"/>
<dbReference type="Pfam" id="PF01551">
    <property type="entry name" value="Peptidase_M23"/>
    <property type="match status" value="1"/>
</dbReference>
<dbReference type="RefSeq" id="WP_379877873.1">
    <property type="nucleotide sequence ID" value="NZ_JBHUIP010000014.1"/>
</dbReference>
<feature type="signal peptide" evidence="8">
    <location>
        <begin position="1"/>
        <end position="21"/>
    </location>
</feature>
<dbReference type="InterPro" id="IPR016047">
    <property type="entry name" value="M23ase_b-sheet_dom"/>
</dbReference>
<evidence type="ECO:0000259" key="9">
    <source>
        <dbReference type="Pfam" id="PF01551"/>
    </source>
</evidence>